<dbReference type="SUPFAM" id="SSF52540">
    <property type="entry name" value="P-loop containing nucleoside triphosphate hydrolases"/>
    <property type="match status" value="2"/>
</dbReference>
<dbReference type="Pfam" id="PF02861">
    <property type="entry name" value="Clp_N"/>
    <property type="match status" value="1"/>
</dbReference>
<dbReference type="GO" id="GO:0005524">
    <property type="term" value="F:ATP binding"/>
    <property type="evidence" value="ECO:0007669"/>
    <property type="project" value="UniProtKB-KW"/>
</dbReference>
<dbReference type="PANTHER" id="PTHR11638:SF18">
    <property type="entry name" value="HEAT SHOCK PROTEIN 104"/>
    <property type="match status" value="1"/>
</dbReference>
<dbReference type="PROSITE" id="PS50151">
    <property type="entry name" value="UVR"/>
    <property type="match status" value="1"/>
</dbReference>
<evidence type="ECO:0000256" key="3">
    <source>
        <dbReference type="ARBA" id="ARBA00022840"/>
    </source>
</evidence>
<dbReference type="InterPro" id="IPR041546">
    <property type="entry name" value="ClpA/ClpB_AAA_lid"/>
</dbReference>
<accession>A0AA34RDA6</accession>
<dbReference type="InterPro" id="IPR050130">
    <property type="entry name" value="ClpA_ClpB"/>
</dbReference>
<dbReference type="GeneID" id="99718686"/>
<evidence type="ECO:0000313" key="11">
    <source>
        <dbReference type="Proteomes" id="UP000008305"/>
    </source>
</evidence>
<dbReference type="CDD" id="cd19499">
    <property type="entry name" value="RecA-like_ClpB_Hsp104-like"/>
    <property type="match status" value="1"/>
</dbReference>
<feature type="domain" description="Clp R" evidence="9">
    <location>
        <begin position="2"/>
        <end position="145"/>
    </location>
</feature>
<dbReference type="Gene3D" id="4.10.860.10">
    <property type="entry name" value="UVR domain"/>
    <property type="match status" value="1"/>
</dbReference>
<evidence type="ECO:0000313" key="10">
    <source>
        <dbReference type="EMBL" id="AEB41647.1"/>
    </source>
</evidence>
<dbReference type="FunFam" id="3.40.50.300:FF:000025">
    <property type="entry name" value="ATP-dependent Clp protease subunit"/>
    <property type="match status" value="1"/>
</dbReference>
<gene>
    <name evidence="10" type="ordered locus">G5S_0694</name>
</gene>
<keyword evidence="4" id="KW-0143">Chaperone</keyword>
<dbReference type="InterPro" id="IPR018368">
    <property type="entry name" value="ClpA/B_CS1"/>
</dbReference>
<dbReference type="InterPro" id="IPR001270">
    <property type="entry name" value="ClpA/B"/>
</dbReference>
<keyword evidence="6" id="KW-0175">Coiled coil</keyword>
<dbReference type="PROSITE" id="PS00870">
    <property type="entry name" value="CLPAB_1"/>
    <property type="match status" value="1"/>
</dbReference>
<keyword evidence="11" id="KW-1185">Reference proteome</keyword>
<dbReference type="SUPFAM" id="SSF81923">
    <property type="entry name" value="Double Clp-N motif"/>
    <property type="match status" value="1"/>
</dbReference>
<dbReference type="InterPro" id="IPR004176">
    <property type="entry name" value="Clp_R_N"/>
</dbReference>
<feature type="domain" description="UVR" evidence="8">
    <location>
        <begin position="441"/>
        <end position="476"/>
    </location>
</feature>
<evidence type="ECO:0000259" key="8">
    <source>
        <dbReference type="PROSITE" id="PS50151"/>
    </source>
</evidence>
<sequence>MFEKFTNRAKQVIKLAKKEAQRLNHNYLGTEHILLGLLKLGQGVAVNVLRNLGIDFDIARQEVERLIGYGPEIQVYGDPALTGRVKKSFESANEEAGILEHNYVGTEHLLLGILNQTDGVALQVLENLRIDPRDVRKEILKELETFNLQLPPSSSSSSSSRGSSSSSSKSPLGHTLGVDKSEKLSALKAYGYDLTEMFRESKLDPVIGRSSEVERLILILCRRRKNNPVLIGEAGVGKTAIVEGLAQKIISNEVPEALRKKRLITLDLALMIAGTKYRGQFEERIKAVMDEVRKHGNILLFIDELHTIVGAGAAEGAIDASNILKPALARGEIQCIGATTIDEYRKHIEKDAALERRFQKIIVQPPSVDETIEILRGLKKKYEEHHNVFITEEALKAAATLSDQYVHGRFLPDKAIDLLDEAGARVRVNTMGQPTELMKLEADIENTRIAKEQAIGTQEYEKAASLRDEEKKLRERLQTMKLEWENHKEEHQVPVDEEAVASVVSLQTGIPSARLTEAESEKLLKLEHTLQQKIIGQNDAVSSICRAIRRSRTGIKDPNRPTGSFLFLGPTGVGKTLLAQQIAIEMFGGEDALIQVDMSEYMEKFAATKMMGSPPGYVGHEEGGHLTEQVRRRPYCVVLFDEIEKAHPDIMDLMLQILEQGRLTDSFGRKVDFRHAIIIMTSNLGADLIKKSGEIGFGFRSPMDYKVIQEKIENAVKKHLKPEFINRLDESVIFRPLEKDSLSQIIHLEINKLDTRLKNYQMALDIPDSVISFLVTKGHSPEMGARPLRRVIEQYLEDPLAELLLKESCRQEARKLRATLVEDRVTFEKEENAHTEEVSVSTQNMDS</sequence>
<dbReference type="KEGG" id="cpm:G5S_0694"/>
<evidence type="ECO:0000256" key="4">
    <source>
        <dbReference type="ARBA" id="ARBA00023186"/>
    </source>
</evidence>
<dbReference type="RefSeq" id="WP_013712725.1">
    <property type="nucleotide sequence ID" value="NC_015408.1"/>
</dbReference>
<dbReference type="Gene3D" id="1.10.1780.10">
    <property type="entry name" value="Clp, N-terminal domain"/>
    <property type="match status" value="1"/>
</dbReference>
<feature type="coiled-coil region" evidence="6">
    <location>
        <begin position="463"/>
        <end position="490"/>
    </location>
</feature>
<dbReference type="Pfam" id="PF17871">
    <property type="entry name" value="AAA_lid_9"/>
    <property type="match status" value="1"/>
</dbReference>
<dbReference type="InterPro" id="IPR027417">
    <property type="entry name" value="P-loop_NTPase"/>
</dbReference>
<feature type="compositionally biased region" description="Low complexity" evidence="7">
    <location>
        <begin position="153"/>
        <end position="170"/>
    </location>
</feature>
<organism evidence="10 11">
    <name type="scientific">Chlamydia pecorum (strain ATCC VR-628 / DSM 29919 / E58)</name>
    <name type="common">Chlamydophila pecorum</name>
    <dbReference type="NCBI Taxonomy" id="331635"/>
    <lineage>
        <taxon>Bacteria</taxon>
        <taxon>Pseudomonadati</taxon>
        <taxon>Chlamydiota</taxon>
        <taxon>Chlamydiia</taxon>
        <taxon>Chlamydiales</taxon>
        <taxon>Chlamydiaceae</taxon>
        <taxon>Chlamydia/Chlamydophila group</taxon>
        <taxon>Chlamydia</taxon>
    </lineage>
</organism>
<dbReference type="PANTHER" id="PTHR11638">
    <property type="entry name" value="ATP-DEPENDENT CLP PROTEASE"/>
    <property type="match status" value="1"/>
</dbReference>
<dbReference type="GO" id="GO:0034605">
    <property type="term" value="P:cellular response to heat"/>
    <property type="evidence" value="ECO:0007669"/>
    <property type="project" value="TreeGrafter"/>
</dbReference>
<reference evidence="10 11" key="1">
    <citation type="journal article" date="2011" name="J. Bacteriol.">
        <title>Genome sequence of the obligate intracellular animal pathogen Chlamydia pecorum E58.</title>
        <authorList>
            <person name="Mojica S."/>
            <person name="Huot Creasy H."/>
            <person name="Daugherty S."/>
            <person name="Read T.D."/>
            <person name="Kim T."/>
            <person name="Kaltenboeck B."/>
            <person name="Bavoil P."/>
            <person name="Myers G.S."/>
        </authorList>
    </citation>
    <scope>NUCLEOTIDE SEQUENCE [LARGE SCALE GENOMIC DNA]</scope>
    <source>
        <strain evidence="10 11">E58</strain>
    </source>
</reference>
<evidence type="ECO:0000256" key="5">
    <source>
        <dbReference type="PROSITE-ProRule" id="PRU01251"/>
    </source>
</evidence>
<protein>
    <submittedName>
        <fullName evidence="10">Endopeptidase Clp ATP-binding chain clpC</fullName>
        <ecNumber evidence="10">3.4.21.-</ecNumber>
    </submittedName>
</protein>
<dbReference type="GO" id="GO:0005737">
    <property type="term" value="C:cytoplasm"/>
    <property type="evidence" value="ECO:0007669"/>
    <property type="project" value="TreeGrafter"/>
</dbReference>
<dbReference type="PROSITE" id="PS51903">
    <property type="entry name" value="CLP_R"/>
    <property type="match status" value="1"/>
</dbReference>
<dbReference type="InterPro" id="IPR003593">
    <property type="entry name" value="AAA+_ATPase"/>
</dbReference>
<dbReference type="InterPro" id="IPR019489">
    <property type="entry name" value="Clp_ATPase_C"/>
</dbReference>
<dbReference type="EMBL" id="CP002608">
    <property type="protein sequence ID" value="AEB41647.1"/>
    <property type="molecule type" value="Genomic_DNA"/>
</dbReference>
<keyword evidence="2" id="KW-0547">Nucleotide-binding</keyword>
<dbReference type="Pfam" id="PF00004">
    <property type="entry name" value="AAA"/>
    <property type="match status" value="1"/>
</dbReference>
<evidence type="ECO:0000256" key="7">
    <source>
        <dbReference type="SAM" id="MobiDB-lite"/>
    </source>
</evidence>
<dbReference type="GO" id="GO:0016887">
    <property type="term" value="F:ATP hydrolysis activity"/>
    <property type="evidence" value="ECO:0007669"/>
    <property type="project" value="InterPro"/>
</dbReference>
<dbReference type="Pfam" id="PF07724">
    <property type="entry name" value="AAA_2"/>
    <property type="match status" value="1"/>
</dbReference>
<dbReference type="InterPro" id="IPR001943">
    <property type="entry name" value="UVR_dom"/>
</dbReference>
<dbReference type="FunFam" id="3.40.50.300:FF:000010">
    <property type="entry name" value="Chaperone clpB 1, putative"/>
    <property type="match status" value="1"/>
</dbReference>
<dbReference type="EC" id="3.4.21.-" evidence="10"/>
<dbReference type="PRINTS" id="PR00300">
    <property type="entry name" value="CLPPROTEASEA"/>
</dbReference>
<dbReference type="Gene3D" id="3.40.50.300">
    <property type="entry name" value="P-loop containing nucleotide triphosphate hydrolases"/>
    <property type="match status" value="2"/>
</dbReference>
<dbReference type="Gene3D" id="1.10.8.60">
    <property type="match status" value="2"/>
</dbReference>
<dbReference type="SMART" id="SM01086">
    <property type="entry name" value="ClpB_D2-small"/>
    <property type="match status" value="1"/>
</dbReference>
<evidence type="ECO:0000259" key="9">
    <source>
        <dbReference type="PROSITE" id="PS51903"/>
    </source>
</evidence>
<dbReference type="AlphaFoldDB" id="A0AA34RDA6"/>
<dbReference type="Pfam" id="PF10431">
    <property type="entry name" value="ClpB_D2-small"/>
    <property type="match status" value="1"/>
</dbReference>
<dbReference type="CDD" id="cd00009">
    <property type="entry name" value="AAA"/>
    <property type="match status" value="1"/>
</dbReference>
<proteinExistence type="predicted"/>
<keyword evidence="10" id="KW-0378">Hydrolase</keyword>
<feature type="region of interest" description="Disordered" evidence="7">
    <location>
        <begin position="149"/>
        <end position="176"/>
    </location>
</feature>
<dbReference type="InterPro" id="IPR003959">
    <property type="entry name" value="ATPase_AAA_core"/>
</dbReference>
<dbReference type="Proteomes" id="UP000008305">
    <property type="component" value="Chromosome"/>
</dbReference>
<evidence type="ECO:0000256" key="1">
    <source>
        <dbReference type="ARBA" id="ARBA00022737"/>
    </source>
</evidence>
<dbReference type="SMART" id="SM00382">
    <property type="entry name" value="AAA"/>
    <property type="match status" value="2"/>
</dbReference>
<name>A0AA34RDA6_CHLPE</name>
<dbReference type="InterPro" id="IPR036628">
    <property type="entry name" value="Clp_N_dom_sf"/>
</dbReference>
<evidence type="ECO:0000256" key="2">
    <source>
        <dbReference type="ARBA" id="ARBA00022741"/>
    </source>
</evidence>
<keyword evidence="1 5" id="KW-0677">Repeat</keyword>
<evidence type="ECO:0000256" key="6">
    <source>
        <dbReference type="SAM" id="Coils"/>
    </source>
</evidence>
<keyword evidence="3 10" id="KW-0067">ATP-binding</keyword>